<name>A0A0E3GPR9_CLOSL</name>
<reference evidence="1 2" key="1">
    <citation type="journal article" date="2015" name="J. Biotechnol.">
        <title>Complete genome sequence of a malodorant-producing acetogen, Clostridium scatologenes ATCC 25775(T).</title>
        <authorList>
            <person name="Zhu Z."/>
            <person name="Guo T."/>
            <person name="Zheng H."/>
            <person name="Song T."/>
            <person name="Ouyang P."/>
            <person name="Xie J."/>
        </authorList>
    </citation>
    <scope>NUCLEOTIDE SEQUENCE [LARGE SCALE GENOMIC DNA]</scope>
    <source>
        <strain evidence="1 2">ATCC 25775</strain>
    </source>
</reference>
<dbReference type="EMBL" id="CP009933">
    <property type="protein sequence ID" value="AKA67301.1"/>
    <property type="molecule type" value="Genomic_DNA"/>
</dbReference>
<organism evidence="1 2">
    <name type="scientific">Clostridium scatologenes</name>
    <dbReference type="NCBI Taxonomy" id="1548"/>
    <lineage>
        <taxon>Bacteria</taxon>
        <taxon>Bacillati</taxon>
        <taxon>Bacillota</taxon>
        <taxon>Clostridia</taxon>
        <taxon>Eubacteriales</taxon>
        <taxon>Clostridiaceae</taxon>
        <taxon>Clostridium</taxon>
    </lineage>
</organism>
<dbReference type="AlphaFoldDB" id="A0A0E3GPR9"/>
<evidence type="ECO:0000313" key="2">
    <source>
        <dbReference type="Proteomes" id="UP000033115"/>
    </source>
</evidence>
<proteinExistence type="predicted"/>
<accession>A0A0E3GPR9</accession>
<dbReference type="HOGENOM" id="CLU_1764867_0_0_9"/>
<dbReference type="KEGG" id="csq:CSCA_0176"/>
<gene>
    <name evidence="1" type="ORF">CSCA_0176</name>
</gene>
<evidence type="ECO:0000313" key="1">
    <source>
        <dbReference type="EMBL" id="AKA67301.1"/>
    </source>
</evidence>
<protein>
    <submittedName>
        <fullName evidence="1">Uncharacterized protein</fullName>
    </submittedName>
</protein>
<dbReference type="Proteomes" id="UP000033115">
    <property type="component" value="Chromosome"/>
</dbReference>
<dbReference type="RefSeq" id="WP_046065924.1">
    <property type="nucleotide sequence ID" value="NZ_CP009933.1"/>
</dbReference>
<sequence length="147" mass="17009">MDCRNNLKSIYVNNRNTLSSQFTITLIVNCDDKDSYLLKSIIGSFFNECFISVECIKADESISLVINQLKKSQCIISKLSILNSSYYSEIIYALEKPVILITKNGNISFANELGFKEMRFLFYKENINEIRNLKDKFIEYISSLIKL</sequence>
<keyword evidence="2" id="KW-1185">Reference proteome</keyword>
<dbReference type="STRING" id="1548.CSCA_0176"/>